<gene>
    <name evidence="2" type="ORF">A3I24_00430</name>
</gene>
<keyword evidence="1" id="KW-1133">Transmembrane helix</keyword>
<evidence type="ECO:0000256" key="1">
    <source>
        <dbReference type="SAM" id="Phobius"/>
    </source>
</evidence>
<evidence type="ECO:0000313" key="2">
    <source>
        <dbReference type="EMBL" id="OGY67566.1"/>
    </source>
</evidence>
<keyword evidence="1" id="KW-0812">Transmembrane</keyword>
<dbReference type="AlphaFoldDB" id="A0A1G1ZTW2"/>
<sequence>MAQPAIPEDLMNIFFHQYWGVILLFIKILILVLVIVAILLGWKTTKRKANLRESIAIGLLGFLSSTAFFFFAPSVYLEIQSLFGSKDYYRYNQYTILIRGDPSSIQLLEISAAFNGMNSRVISNIKTISFREDHHFGSEADLAHVGCGKGKICVKEKIFLDRSTVQHETAHLHTFKAGGKFLKQWQRTAGNDVYGQKHREPKSGLYVWEDNTDSPRYGCVSPYGATNVYEDVATFYEYLCLLIEYLHRHSNFKGNLGNDIRYKQKIDLLHEYNFLDDSEYQKIKSILNLH</sequence>
<reference evidence="2 3" key="1">
    <citation type="journal article" date="2016" name="Nat. Commun.">
        <title>Thousands of microbial genomes shed light on interconnected biogeochemical processes in an aquifer system.</title>
        <authorList>
            <person name="Anantharaman K."/>
            <person name="Brown C.T."/>
            <person name="Hug L.A."/>
            <person name="Sharon I."/>
            <person name="Castelle C.J."/>
            <person name="Probst A.J."/>
            <person name="Thomas B.C."/>
            <person name="Singh A."/>
            <person name="Wilkins M.J."/>
            <person name="Karaoz U."/>
            <person name="Brodie E.L."/>
            <person name="Williams K.H."/>
            <person name="Hubbard S.S."/>
            <person name="Banfield J.F."/>
        </authorList>
    </citation>
    <scope>NUCLEOTIDE SEQUENCE [LARGE SCALE GENOMIC DNA]</scope>
</reference>
<evidence type="ECO:0000313" key="3">
    <source>
        <dbReference type="Proteomes" id="UP000177690"/>
    </source>
</evidence>
<proteinExistence type="predicted"/>
<protein>
    <submittedName>
        <fullName evidence="2">Uncharacterized protein</fullName>
    </submittedName>
</protein>
<name>A0A1G1ZTW2_9BACT</name>
<accession>A0A1G1ZTW2</accession>
<feature type="transmembrane region" description="Helical" evidence="1">
    <location>
        <begin position="54"/>
        <end position="76"/>
    </location>
</feature>
<keyword evidence="1" id="KW-0472">Membrane</keyword>
<dbReference type="Gene3D" id="3.40.390.70">
    <property type="match status" value="1"/>
</dbReference>
<dbReference type="EMBL" id="MHJL01000020">
    <property type="protein sequence ID" value="OGY67566.1"/>
    <property type="molecule type" value="Genomic_DNA"/>
</dbReference>
<dbReference type="Proteomes" id="UP000177690">
    <property type="component" value="Unassembled WGS sequence"/>
</dbReference>
<organism evidence="2 3">
    <name type="scientific">Candidatus Harrisonbacteria bacterium RIFCSPLOWO2_02_FULL_41_13b</name>
    <dbReference type="NCBI Taxonomy" id="1798409"/>
    <lineage>
        <taxon>Bacteria</taxon>
        <taxon>Candidatus Harrisoniibacteriota</taxon>
    </lineage>
</organism>
<comment type="caution">
    <text evidence="2">The sequence shown here is derived from an EMBL/GenBank/DDBJ whole genome shotgun (WGS) entry which is preliminary data.</text>
</comment>
<feature type="transmembrane region" description="Helical" evidence="1">
    <location>
        <begin position="18"/>
        <end position="42"/>
    </location>
</feature>